<name>A0A517QW11_9PLAN</name>
<feature type="region of interest" description="Disordered" evidence="1">
    <location>
        <begin position="1"/>
        <end position="22"/>
    </location>
</feature>
<proteinExistence type="predicted"/>
<evidence type="ECO:0000313" key="2">
    <source>
        <dbReference type="EMBL" id="QDT35767.1"/>
    </source>
</evidence>
<dbReference type="KEGG" id="svp:Pan189_01200"/>
<keyword evidence="3" id="KW-1185">Reference proteome</keyword>
<accession>A0A517QW11</accession>
<reference evidence="2 3" key="1">
    <citation type="submission" date="2019-02" db="EMBL/GenBank/DDBJ databases">
        <title>Deep-cultivation of Planctomycetes and their phenomic and genomic characterization uncovers novel biology.</title>
        <authorList>
            <person name="Wiegand S."/>
            <person name="Jogler M."/>
            <person name="Boedeker C."/>
            <person name="Pinto D."/>
            <person name="Vollmers J."/>
            <person name="Rivas-Marin E."/>
            <person name="Kohn T."/>
            <person name="Peeters S.H."/>
            <person name="Heuer A."/>
            <person name="Rast P."/>
            <person name="Oberbeckmann S."/>
            <person name="Bunk B."/>
            <person name="Jeske O."/>
            <person name="Meyerdierks A."/>
            <person name="Storesund J.E."/>
            <person name="Kallscheuer N."/>
            <person name="Luecker S."/>
            <person name="Lage O.M."/>
            <person name="Pohl T."/>
            <person name="Merkel B.J."/>
            <person name="Hornburger P."/>
            <person name="Mueller R.-W."/>
            <person name="Bruemmer F."/>
            <person name="Labrenz M."/>
            <person name="Spormann A.M."/>
            <person name="Op den Camp H."/>
            <person name="Overmann J."/>
            <person name="Amann R."/>
            <person name="Jetten M.S.M."/>
            <person name="Mascher T."/>
            <person name="Medema M.H."/>
            <person name="Devos D.P."/>
            <person name="Kaster A.-K."/>
            <person name="Ovreas L."/>
            <person name="Rohde M."/>
            <person name="Galperin M.Y."/>
            <person name="Jogler C."/>
        </authorList>
    </citation>
    <scope>NUCLEOTIDE SEQUENCE [LARGE SCALE GENOMIC DNA]</scope>
    <source>
        <strain evidence="2 3">Pan189</strain>
    </source>
</reference>
<dbReference type="AlphaFoldDB" id="A0A517QW11"/>
<organism evidence="2 3">
    <name type="scientific">Stratiformator vulcanicus</name>
    <dbReference type="NCBI Taxonomy" id="2527980"/>
    <lineage>
        <taxon>Bacteria</taxon>
        <taxon>Pseudomonadati</taxon>
        <taxon>Planctomycetota</taxon>
        <taxon>Planctomycetia</taxon>
        <taxon>Planctomycetales</taxon>
        <taxon>Planctomycetaceae</taxon>
        <taxon>Stratiformator</taxon>
    </lineage>
</organism>
<sequence length="102" mass="12079">MTVKPPDPMSRKEQPTLRSQQATTLRKIERRIANVFQYLIRQHNIRTIIIQRHSKIFIQMYIRRPIIRQVHADIGFDNVLNKRTIRHTPATQVDNGLVAQIE</sequence>
<evidence type="ECO:0000256" key="1">
    <source>
        <dbReference type="SAM" id="MobiDB-lite"/>
    </source>
</evidence>
<dbReference type="Proteomes" id="UP000317318">
    <property type="component" value="Chromosome"/>
</dbReference>
<gene>
    <name evidence="2" type="ORF">Pan189_01200</name>
</gene>
<protein>
    <submittedName>
        <fullName evidence="2">Uncharacterized protein</fullName>
    </submittedName>
</protein>
<evidence type="ECO:0000313" key="3">
    <source>
        <dbReference type="Proteomes" id="UP000317318"/>
    </source>
</evidence>
<dbReference type="EMBL" id="CP036268">
    <property type="protein sequence ID" value="QDT35767.1"/>
    <property type="molecule type" value="Genomic_DNA"/>
</dbReference>